<feature type="transmembrane region" description="Helical" evidence="7">
    <location>
        <begin position="419"/>
        <end position="438"/>
    </location>
</feature>
<dbReference type="CDD" id="cd13127">
    <property type="entry name" value="MATE_tuaB_like"/>
    <property type="match status" value="1"/>
</dbReference>
<keyword evidence="4 7" id="KW-0812">Transmembrane</keyword>
<evidence type="ECO:0000256" key="3">
    <source>
        <dbReference type="ARBA" id="ARBA00022475"/>
    </source>
</evidence>
<dbReference type="AlphaFoldDB" id="A0A921LTQ3"/>
<evidence type="ECO:0000256" key="4">
    <source>
        <dbReference type="ARBA" id="ARBA00022692"/>
    </source>
</evidence>
<evidence type="ECO:0000256" key="1">
    <source>
        <dbReference type="ARBA" id="ARBA00004651"/>
    </source>
</evidence>
<reference evidence="8" key="2">
    <citation type="submission" date="2021-09" db="EMBL/GenBank/DDBJ databases">
        <authorList>
            <person name="Gilroy R."/>
        </authorList>
    </citation>
    <scope>NUCLEOTIDE SEQUENCE</scope>
    <source>
        <strain evidence="8">ChiHjej13B12-9602</strain>
    </source>
</reference>
<evidence type="ECO:0000313" key="8">
    <source>
        <dbReference type="EMBL" id="HJG37669.1"/>
    </source>
</evidence>
<dbReference type="Proteomes" id="UP000753256">
    <property type="component" value="Unassembled WGS sequence"/>
</dbReference>
<evidence type="ECO:0000256" key="7">
    <source>
        <dbReference type="SAM" id="Phobius"/>
    </source>
</evidence>
<dbReference type="GO" id="GO:0005886">
    <property type="term" value="C:plasma membrane"/>
    <property type="evidence" value="ECO:0007669"/>
    <property type="project" value="UniProtKB-SubCell"/>
</dbReference>
<organism evidence="8 9">
    <name type="scientific">Enorma phocaeensis</name>
    <dbReference type="NCBI Taxonomy" id="1871019"/>
    <lineage>
        <taxon>Bacteria</taxon>
        <taxon>Bacillati</taxon>
        <taxon>Actinomycetota</taxon>
        <taxon>Coriobacteriia</taxon>
        <taxon>Coriobacteriales</taxon>
        <taxon>Coriobacteriaceae</taxon>
        <taxon>Enorma</taxon>
    </lineage>
</organism>
<keyword evidence="5 7" id="KW-1133">Transmembrane helix</keyword>
<name>A0A921LTQ3_9ACTN</name>
<evidence type="ECO:0000313" key="9">
    <source>
        <dbReference type="Proteomes" id="UP000753256"/>
    </source>
</evidence>
<dbReference type="InterPro" id="IPR050833">
    <property type="entry name" value="Poly_Biosynth_Transport"/>
</dbReference>
<feature type="transmembrane region" description="Helical" evidence="7">
    <location>
        <begin position="287"/>
        <end position="305"/>
    </location>
</feature>
<feature type="transmembrane region" description="Helical" evidence="7">
    <location>
        <begin position="444"/>
        <end position="462"/>
    </location>
</feature>
<feature type="transmembrane region" description="Helical" evidence="7">
    <location>
        <begin position="79"/>
        <end position="99"/>
    </location>
</feature>
<comment type="subcellular location">
    <subcellularLocation>
        <location evidence="1">Cell membrane</location>
        <topology evidence="1">Multi-pass membrane protein</topology>
    </subcellularLocation>
</comment>
<evidence type="ECO:0000256" key="6">
    <source>
        <dbReference type="ARBA" id="ARBA00023136"/>
    </source>
</evidence>
<comment type="caution">
    <text evidence="8">The sequence shown here is derived from an EMBL/GenBank/DDBJ whole genome shotgun (WGS) entry which is preliminary data.</text>
</comment>
<feature type="transmembrane region" description="Helical" evidence="7">
    <location>
        <begin position="381"/>
        <end position="398"/>
    </location>
</feature>
<dbReference type="EMBL" id="DYUZ01000029">
    <property type="protein sequence ID" value="HJG37669.1"/>
    <property type="molecule type" value="Genomic_DNA"/>
</dbReference>
<feature type="transmembrane region" description="Helical" evidence="7">
    <location>
        <begin position="359"/>
        <end position="375"/>
    </location>
</feature>
<sequence length="485" mass="53056">MGLKERTIGSLFWKMFEQGGAAVITLVVQIVLARILAPNEFGMLAIMLVFVNVGNVIVQSGLNTAVIQAPDVTERDYSTVFWMSLLVSLILYAAIFVSAPAVAAFYSMPAIVGPLRVLVLVLVINAYNAIQEAFVARRLEFNKTFRSTIAAGFVSGAIGIGVALTGGGIWALVVQQLLYQLCKTIFLAAQVSWRPRLVFDWDRAAVLFRFGWKLLASGLLEQCYQSLSDLIIGRIFTSNQLGYVSQGKKYPQALGSVLDGAIQPVMLSAVAHVQQDRDRVHRLVRRALKTSTFLIVPAMTLFGLLARPIVTLLLGSKWLPCVPFLQAYCFVYALLPIHSTNLQALNGVGRSDLFLRLEVIKKILGVSILCFNAFVLKSLTAIAIGYMLSGVICTFINASPNKRVIGYSYLQQIRDIAPAFALSFAAGLVAFPVSMLGLSDFMTIVLQSLVMAIGYLGLAKLFHVEELAYLLSTIKEIVSSRRSRA</sequence>
<dbReference type="PANTHER" id="PTHR30250">
    <property type="entry name" value="PST FAMILY PREDICTED COLANIC ACID TRANSPORTER"/>
    <property type="match status" value="1"/>
</dbReference>
<feature type="transmembrane region" description="Helical" evidence="7">
    <location>
        <begin position="105"/>
        <end position="127"/>
    </location>
</feature>
<protein>
    <submittedName>
        <fullName evidence="8">Lipopolysaccharide biosynthesis protein</fullName>
    </submittedName>
</protein>
<dbReference type="PANTHER" id="PTHR30250:SF10">
    <property type="entry name" value="LIPOPOLYSACCHARIDE BIOSYNTHESIS PROTEIN WZXC"/>
    <property type="match status" value="1"/>
</dbReference>
<keyword evidence="3" id="KW-1003">Cell membrane</keyword>
<feature type="transmembrane region" description="Helical" evidence="7">
    <location>
        <begin position="20"/>
        <end position="37"/>
    </location>
</feature>
<evidence type="ECO:0000256" key="5">
    <source>
        <dbReference type="ARBA" id="ARBA00022989"/>
    </source>
</evidence>
<feature type="transmembrane region" description="Helical" evidence="7">
    <location>
        <begin position="317"/>
        <end position="338"/>
    </location>
</feature>
<keyword evidence="6 7" id="KW-0472">Membrane</keyword>
<evidence type="ECO:0000256" key="2">
    <source>
        <dbReference type="ARBA" id="ARBA00007430"/>
    </source>
</evidence>
<gene>
    <name evidence="8" type="ORF">K8V70_07415</name>
</gene>
<feature type="transmembrane region" description="Helical" evidence="7">
    <location>
        <begin position="43"/>
        <end position="67"/>
    </location>
</feature>
<dbReference type="RefSeq" id="WP_273190565.1">
    <property type="nucleotide sequence ID" value="NZ_DYUZ01000029.1"/>
</dbReference>
<dbReference type="Pfam" id="PF13440">
    <property type="entry name" value="Polysacc_synt_3"/>
    <property type="match status" value="1"/>
</dbReference>
<reference evidence="8" key="1">
    <citation type="journal article" date="2021" name="PeerJ">
        <title>Extensive microbial diversity within the chicken gut microbiome revealed by metagenomics and culture.</title>
        <authorList>
            <person name="Gilroy R."/>
            <person name="Ravi A."/>
            <person name="Getino M."/>
            <person name="Pursley I."/>
            <person name="Horton D.L."/>
            <person name="Alikhan N.F."/>
            <person name="Baker D."/>
            <person name="Gharbi K."/>
            <person name="Hall N."/>
            <person name="Watson M."/>
            <person name="Adriaenssens E.M."/>
            <person name="Foster-Nyarko E."/>
            <person name="Jarju S."/>
            <person name="Secka A."/>
            <person name="Antonio M."/>
            <person name="Oren A."/>
            <person name="Chaudhuri R.R."/>
            <person name="La Ragione R."/>
            <person name="Hildebrand F."/>
            <person name="Pallen M.J."/>
        </authorList>
    </citation>
    <scope>NUCLEOTIDE SEQUENCE</scope>
    <source>
        <strain evidence="8">ChiHjej13B12-9602</strain>
    </source>
</reference>
<comment type="similarity">
    <text evidence="2">Belongs to the polysaccharide synthase family.</text>
</comment>
<accession>A0A921LTQ3</accession>
<proteinExistence type="inferred from homology"/>
<feature type="transmembrane region" description="Helical" evidence="7">
    <location>
        <begin position="148"/>
        <end position="171"/>
    </location>
</feature>